<dbReference type="PANTHER" id="PTHR21450:SF2">
    <property type="entry name" value="FAMILY PROTEIN, PUTATIVE (DUF630 AND DUF632)-RELATED"/>
    <property type="match status" value="1"/>
</dbReference>
<keyword evidence="3" id="KW-1185">Reference proteome</keyword>
<organism evidence="2 3">
    <name type="scientific">Camellia sinensis</name>
    <name type="common">Tea plant</name>
    <name type="synonym">Thea sinensis</name>
    <dbReference type="NCBI Taxonomy" id="4442"/>
    <lineage>
        <taxon>Eukaryota</taxon>
        <taxon>Viridiplantae</taxon>
        <taxon>Streptophyta</taxon>
        <taxon>Embryophyta</taxon>
        <taxon>Tracheophyta</taxon>
        <taxon>Spermatophyta</taxon>
        <taxon>Magnoliopsida</taxon>
        <taxon>eudicotyledons</taxon>
        <taxon>Gunneridae</taxon>
        <taxon>Pentapetalae</taxon>
        <taxon>asterids</taxon>
        <taxon>Ericales</taxon>
        <taxon>Theaceae</taxon>
        <taxon>Camellia</taxon>
    </lineage>
</organism>
<sequence length="125" mass="14487">MFINFIIIDEERLRGIYAKEQKKLKKLDDRGVESSKIDATYNSIKKLLLKINVAVSTVDAISKRINKLRDEELRPRLNELILSRSSQGCCRSSFFLFARLRCKASMICRIRRSSPKQLVLVQSKP</sequence>
<dbReference type="InterPro" id="IPR006867">
    <property type="entry name" value="DUF632"/>
</dbReference>
<evidence type="ECO:0000313" key="2">
    <source>
        <dbReference type="EMBL" id="KAF5960799.1"/>
    </source>
</evidence>
<protein>
    <recommendedName>
        <fullName evidence="1">DUF632 domain-containing protein</fullName>
    </recommendedName>
</protein>
<dbReference type="AlphaFoldDB" id="A0A7J7I796"/>
<feature type="domain" description="DUF632" evidence="1">
    <location>
        <begin position="9"/>
        <end position="81"/>
    </location>
</feature>
<dbReference type="Pfam" id="PF04782">
    <property type="entry name" value="DUF632"/>
    <property type="match status" value="1"/>
</dbReference>
<accession>A0A7J7I796</accession>
<gene>
    <name evidence="2" type="ORF">HYC85_002008</name>
</gene>
<reference evidence="2 3" key="2">
    <citation type="submission" date="2020-07" db="EMBL/GenBank/DDBJ databases">
        <title>Genome assembly of wild tea tree DASZ reveals pedigree and selection history of tea varieties.</title>
        <authorList>
            <person name="Zhang W."/>
        </authorList>
    </citation>
    <scope>NUCLEOTIDE SEQUENCE [LARGE SCALE GENOMIC DNA]</scope>
    <source>
        <strain evidence="3">cv. G240</strain>
        <tissue evidence="2">Leaf</tissue>
    </source>
</reference>
<dbReference type="Proteomes" id="UP000593564">
    <property type="component" value="Unassembled WGS sequence"/>
</dbReference>
<name>A0A7J7I796_CAMSI</name>
<reference evidence="3" key="1">
    <citation type="journal article" date="2020" name="Nat. Commun.">
        <title>Genome assembly of wild tea tree DASZ reveals pedigree and selection history of tea varieties.</title>
        <authorList>
            <person name="Zhang W."/>
            <person name="Zhang Y."/>
            <person name="Qiu H."/>
            <person name="Guo Y."/>
            <person name="Wan H."/>
            <person name="Zhang X."/>
            <person name="Scossa F."/>
            <person name="Alseekh S."/>
            <person name="Zhang Q."/>
            <person name="Wang P."/>
            <person name="Xu L."/>
            <person name="Schmidt M.H."/>
            <person name="Jia X."/>
            <person name="Li D."/>
            <person name="Zhu A."/>
            <person name="Guo F."/>
            <person name="Chen W."/>
            <person name="Ni D."/>
            <person name="Usadel B."/>
            <person name="Fernie A.R."/>
            <person name="Wen W."/>
        </authorList>
    </citation>
    <scope>NUCLEOTIDE SEQUENCE [LARGE SCALE GENOMIC DNA]</scope>
    <source>
        <strain evidence="3">cv. G240</strain>
    </source>
</reference>
<evidence type="ECO:0000313" key="3">
    <source>
        <dbReference type="Proteomes" id="UP000593564"/>
    </source>
</evidence>
<comment type="caution">
    <text evidence="2">The sequence shown here is derived from an EMBL/GenBank/DDBJ whole genome shotgun (WGS) entry which is preliminary data.</text>
</comment>
<dbReference type="EMBL" id="JACBKZ010000001">
    <property type="protein sequence ID" value="KAF5960799.1"/>
    <property type="molecule type" value="Genomic_DNA"/>
</dbReference>
<proteinExistence type="predicted"/>
<dbReference type="PANTHER" id="PTHR21450">
    <property type="entry name" value="PROTEIN ALTERED PHOSPHATE STARVATION RESPONSE 1"/>
    <property type="match status" value="1"/>
</dbReference>
<evidence type="ECO:0000259" key="1">
    <source>
        <dbReference type="Pfam" id="PF04782"/>
    </source>
</evidence>